<feature type="non-terminal residue" evidence="1">
    <location>
        <position position="1"/>
    </location>
</feature>
<evidence type="ECO:0000313" key="2">
    <source>
        <dbReference type="Proteomes" id="UP000265520"/>
    </source>
</evidence>
<dbReference type="Proteomes" id="UP000265520">
    <property type="component" value="Unassembled WGS sequence"/>
</dbReference>
<comment type="caution">
    <text evidence="1">The sequence shown here is derived from an EMBL/GenBank/DDBJ whole genome shotgun (WGS) entry which is preliminary data.</text>
</comment>
<accession>A0A392V3V8</accession>
<sequence length="64" mass="7636">ETFKAKWRASVEFQNFQSEVANKIKARIDFQWKRLDKTTQEIDLQWKRLDKIALRNRPSVEAAG</sequence>
<name>A0A392V3V8_9FABA</name>
<evidence type="ECO:0000313" key="1">
    <source>
        <dbReference type="EMBL" id="MCI81929.1"/>
    </source>
</evidence>
<keyword evidence="2" id="KW-1185">Reference proteome</keyword>
<organism evidence="1 2">
    <name type="scientific">Trifolium medium</name>
    <dbReference type="NCBI Taxonomy" id="97028"/>
    <lineage>
        <taxon>Eukaryota</taxon>
        <taxon>Viridiplantae</taxon>
        <taxon>Streptophyta</taxon>
        <taxon>Embryophyta</taxon>
        <taxon>Tracheophyta</taxon>
        <taxon>Spermatophyta</taxon>
        <taxon>Magnoliopsida</taxon>
        <taxon>eudicotyledons</taxon>
        <taxon>Gunneridae</taxon>
        <taxon>Pentapetalae</taxon>
        <taxon>rosids</taxon>
        <taxon>fabids</taxon>
        <taxon>Fabales</taxon>
        <taxon>Fabaceae</taxon>
        <taxon>Papilionoideae</taxon>
        <taxon>50 kb inversion clade</taxon>
        <taxon>NPAAA clade</taxon>
        <taxon>Hologalegina</taxon>
        <taxon>IRL clade</taxon>
        <taxon>Trifolieae</taxon>
        <taxon>Trifolium</taxon>
    </lineage>
</organism>
<dbReference type="AlphaFoldDB" id="A0A392V3V8"/>
<dbReference type="EMBL" id="LXQA011030952">
    <property type="protein sequence ID" value="MCI81929.1"/>
    <property type="molecule type" value="Genomic_DNA"/>
</dbReference>
<reference evidence="1 2" key="1">
    <citation type="journal article" date="2018" name="Front. Plant Sci.">
        <title>Red Clover (Trifolium pratense) and Zigzag Clover (T. medium) - A Picture of Genomic Similarities and Differences.</title>
        <authorList>
            <person name="Dluhosova J."/>
            <person name="Istvanek J."/>
            <person name="Nedelnik J."/>
            <person name="Repkova J."/>
        </authorList>
    </citation>
    <scope>NUCLEOTIDE SEQUENCE [LARGE SCALE GENOMIC DNA]</scope>
    <source>
        <strain evidence="2">cv. 10/8</strain>
        <tissue evidence="1">Leaf</tissue>
    </source>
</reference>
<protein>
    <submittedName>
        <fullName evidence="1">Uncharacterized protein</fullName>
    </submittedName>
</protein>
<proteinExistence type="predicted"/>